<name>A0A7N2LLJ8_QUELO</name>
<feature type="domain" description="NB-ARC" evidence="4">
    <location>
        <begin position="512"/>
        <end position="599"/>
    </location>
</feature>
<dbReference type="InterPro" id="IPR058922">
    <property type="entry name" value="WHD_DRP"/>
</dbReference>
<dbReference type="Pfam" id="PF23559">
    <property type="entry name" value="WHD_DRP"/>
    <property type="match status" value="1"/>
</dbReference>
<dbReference type="EnsemblPlants" id="QL05p006365:mrna">
    <property type="protein sequence ID" value="QL05p006365:mrna"/>
    <property type="gene ID" value="QL05p006365"/>
</dbReference>
<evidence type="ECO:0000259" key="5">
    <source>
        <dbReference type="Pfam" id="PF23559"/>
    </source>
</evidence>
<feature type="domain" description="Disease resistance protein winged helix" evidence="5">
    <location>
        <begin position="691"/>
        <end position="764"/>
    </location>
</feature>
<dbReference type="InterPro" id="IPR027417">
    <property type="entry name" value="P-loop_NTPase"/>
</dbReference>
<evidence type="ECO:0000259" key="4">
    <source>
        <dbReference type="Pfam" id="PF00931"/>
    </source>
</evidence>
<dbReference type="InterPro" id="IPR002182">
    <property type="entry name" value="NB-ARC"/>
</dbReference>
<sequence length="1182" mass="136453">METSPVISIISNAYVLDLFIFLIIIGCGYIVIIFLSSLFLPWVKNRYRRLRKNIKLLEAVIKDVEEVLESGRKIDEKPNQLRDSQLKPGTIVQLSDADRDWVDETKAVVHKVQGYEESYRTLTETRESQKSIYSVVRNFMRTCANQAELGSCNAEITDQIRKTRPGICKSLERSRFIVRSLQDRPIEEDNSSLYLPEPKPGVSIARKLKFLMAKNPNLVTDKQKEIEYSIKLPQQLLHAFLQDLAGIPTESETAKAWVDEAVDIISDLHNAIDSIMKTADRMRWFPYIGNWWARRQFKKSFSNIKKRLWDLFYKKVLFDFTFIRRVAPKAVHRSPKQKTQAITDDKEILNLLDKFRKQINQEQLMIASQLEELPDYFDDVNQLLIDAKAVQEGMSNSIKEWNNQMKIIVKDAMSCISLSASQRRNRSFQKETDLWQNFSAENDLFVEALRLLSISIRVCRIELREDTISVVGLEDDVQEIVSRLTTETEPFSTLPIVGMEGIGKNILPNHRKGKEKEYSFKEVNDFLKPKRYLLVLDRVSNKEIWDTLKEAFQDCENGSRILLITRDNSVASHADRSSTPYRLQLRTNGESWDLFTQMVRFQPEPSQPDQIFSKWKKLANEVVKRCGGLPLTILSYGYLLSGQKVTIKDLTRVLDHVSPYQTPWLENFERHEKDLFLDPRLPKCYSYFAQFPRDSEIASRRLVALWVAEGLVQQKDDKQEPLESVAIAKKFLQELIRRNLVQVGERKQNGKVKTCIFPDTLRELWLREKKISDFDVYVIDSTNSRMQAYKNPRSILCFDIQEGTGGDVDTTLRNGIASGHFLQLKVLDLEQVCRPQLPDTIGKLIQLTYLGLRWTYLENIPSSIGNLVNLETLDVNHTYIRTLPSTIGKLQKLQNLYMSEICRGKIGRGRNEKFPPNLQILRGAFVDKESFGSGGHMLTPHKDSPMKHFLSGLKNLRRLELAFQLDLSQQKQLTDSFAVELKGLRTLMLKSIDEMGRPQDLHVNHLSGLVNLSSIYLFGKLKNPSIIINVTGLPQSLTELTLSASGISDDPMPELEKLSKLKSLYFYSGSYTGKTMVCSMGGFTQLEVLKFWMLHELEEWIVEEQAMRRLKKLEIRSCKNLKVSTGLKHLKTIRELKVKDMPVEFTEYLDTATCNYRFIIPFVTHLAVRNYERFGQKPAELF</sequence>
<keyword evidence="3" id="KW-1133">Transmembrane helix</keyword>
<organism evidence="7 8">
    <name type="scientific">Quercus lobata</name>
    <name type="common">Valley oak</name>
    <dbReference type="NCBI Taxonomy" id="97700"/>
    <lineage>
        <taxon>Eukaryota</taxon>
        <taxon>Viridiplantae</taxon>
        <taxon>Streptophyta</taxon>
        <taxon>Embryophyta</taxon>
        <taxon>Tracheophyta</taxon>
        <taxon>Spermatophyta</taxon>
        <taxon>Magnoliopsida</taxon>
        <taxon>eudicotyledons</taxon>
        <taxon>Gunneridae</taxon>
        <taxon>Pentapetalae</taxon>
        <taxon>rosids</taxon>
        <taxon>fabids</taxon>
        <taxon>Fagales</taxon>
        <taxon>Fagaceae</taxon>
        <taxon>Quercus</taxon>
    </lineage>
</organism>
<dbReference type="InterPro" id="IPR032675">
    <property type="entry name" value="LRR_dom_sf"/>
</dbReference>
<evidence type="ECO:0000313" key="8">
    <source>
        <dbReference type="Proteomes" id="UP000594261"/>
    </source>
</evidence>
<reference evidence="7 8" key="1">
    <citation type="journal article" date="2016" name="G3 (Bethesda)">
        <title>First Draft Assembly and Annotation of the Genome of a California Endemic Oak Quercus lobata Nee (Fagaceae).</title>
        <authorList>
            <person name="Sork V.L."/>
            <person name="Fitz-Gibbon S.T."/>
            <person name="Puiu D."/>
            <person name="Crepeau M."/>
            <person name="Gugger P.F."/>
            <person name="Sherman R."/>
            <person name="Stevens K."/>
            <person name="Langley C.H."/>
            <person name="Pellegrini M."/>
            <person name="Salzberg S.L."/>
        </authorList>
    </citation>
    <scope>NUCLEOTIDE SEQUENCE [LARGE SCALE GENOMIC DNA]</scope>
    <source>
        <strain evidence="7 8">cv. SW786</strain>
    </source>
</reference>
<dbReference type="AlphaFoldDB" id="A0A7N2LLJ8"/>
<evidence type="ECO:0000313" key="7">
    <source>
        <dbReference type="EnsemblPlants" id="QL05p006365:mrna"/>
    </source>
</evidence>
<evidence type="ECO:0000256" key="1">
    <source>
        <dbReference type="ARBA" id="ARBA00022737"/>
    </source>
</evidence>
<dbReference type="Pfam" id="PF00931">
    <property type="entry name" value="NB-ARC"/>
    <property type="match status" value="1"/>
</dbReference>
<dbReference type="Pfam" id="PF23598">
    <property type="entry name" value="LRR_14"/>
    <property type="match status" value="1"/>
</dbReference>
<dbReference type="GO" id="GO:0043531">
    <property type="term" value="F:ADP binding"/>
    <property type="evidence" value="ECO:0007669"/>
    <property type="project" value="InterPro"/>
</dbReference>
<dbReference type="PRINTS" id="PR00364">
    <property type="entry name" value="DISEASERSIST"/>
</dbReference>
<dbReference type="SUPFAM" id="SSF52540">
    <property type="entry name" value="P-loop containing nucleoside triphosphate hydrolases"/>
    <property type="match status" value="1"/>
</dbReference>
<dbReference type="EMBL" id="LRBV02000005">
    <property type="status" value="NOT_ANNOTATED_CDS"/>
    <property type="molecule type" value="Genomic_DNA"/>
</dbReference>
<dbReference type="Gene3D" id="1.10.8.430">
    <property type="entry name" value="Helical domain of apoptotic protease-activating factors"/>
    <property type="match status" value="1"/>
</dbReference>
<keyword evidence="3" id="KW-0812">Transmembrane</keyword>
<dbReference type="Proteomes" id="UP000594261">
    <property type="component" value="Chromosome 5"/>
</dbReference>
<protein>
    <submittedName>
        <fullName evidence="7">Uncharacterized protein</fullName>
    </submittedName>
</protein>
<accession>A0A7N2LLJ8</accession>
<dbReference type="InterPro" id="IPR042197">
    <property type="entry name" value="Apaf_helical"/>
</dbReference>
<dbReference type="Gene3D" id="1.10.10.10">
    <property type="entry name" value="Winged helix-like DNA-binding domain superfamily/Winged helix DNA-binding domain"/>
    <property type="match status" value="1"/>
</dbReference>
<dbReference type="InterPro" id="IPR036388">
    <property type="entry name" value="WH-like_DNA-bd_sf"/>
</dbReference>
<proteinExistence type="predicted"/>
<dbReference type="Gene3D" id="3.40.50.300">
    <property type="entry name" value="P-loop containing nucleotide triphosphate hydrolases"/>
    <property type="match status" value="1"/>
</dbReference>
<dbReference type="InParanoid" id="A0A7N2LLJ8"/>
<evidence type="ECO:0000256" key="3">
    <source>
        <dbReference type="SAM" id="Phobius"/>
    </source>
</evidence>
<keyword evidence="2" id="KW-0611">Plant defense</keyword>
<evidence type="ECO:0000259" key="6">
    <source>
        <dbReference type="Pfam" id="PF23598"/>
    </source>
</evidence>
<keyword evidence="3" id="KW-0472">Membrane</keyword>
<dbReference type="InterPro" id="IPR044974">
    <property type="entry name" value="Disease_R_plants"/>
</dbReference>
<dbReference type="InterPro" id="IPR055414">
    <property type="entry name" value="LRR_R13L4/SHOC2-like"/>
</dbReference>
<feature type="transmembrane region" description="Helical" evidence="3">
    <location>
        <begin position="18"/>
        <end position="43"/>
    </location>
</feature>
<keyword evidence="8" id="KW-1185">Reference proteome</keyword>
<dbReference type="SUPFAM" id="SSF52058">
    <property type="entry name" value="L domain-like"/>
    <property type="match status" value="1"/>
</dbReference>
<reference evidence="7" key="2">
    <citation type="submission" date="2021-01" db="UniProtKB">
        <authorList>
            <consortium name="EnsemblPlants"/>
        </authorList>
    </citation>
    <scope>IDENTIFICATION</scope>
</reference>
<feature type="domain" description="Disease resistance R13L4/SHOC-2-like LRR" evidence="6">
    <location>
        <begin position="820"/>
        <end position="1139"/>
    </location>
</feature>
<dbReference type="Gramene" id="QL05p006365:mrna">
    <property type="protein sequence ID" value="QL05p006365:mrna"/>
    <property type="gene ID" value="QL05p006365"/>
</dbReference>
<dbReference type="Gene3D" id="3.80.10.10">
    <property type="entry name" value="Ribonuclease Inhibitor"/>
    <property type="match status" value="1"/>
</dbReference>
<evidence type="ECO:0000256" key="2">
    <source>
        <dbReference type="ARBA" id="ARBA00022821"/>
    </source>
</evidence>
<dbReference type="GO" id="GO:0098542">
    <property type="term" value="P:defense response to other organism"/>
    <property type="evidence" value="ECO:0007669"/>
    <property type="project" value="TreeGrafter"/>
</dbReference>
<dbReference type="PANTHER" id="PTHR23155:SF955">
    <property type="entry name" value="AAA+ ATPASE DOMAIN-CONTAINING PROTEIN"/>
    <property type="match status" value="1"/>
</dbReference>
<dbReference type="PANTHER" id="PTHR23155">
    <property type="entry name" value="DISEASE RESISTANCE PROTEIN RP"/>
    <property type="match status" value="1"/>
</dbReference>
<keyword evidence="1" id="KW-0677">Repeat</keyword>